<dbReference type="InterPro" id="IPR023393">
    <property type="entry name" value="START-like_dom_sf"/>
</dbReference>
<accession>A0A4R5L3C0</accession>
<dbReference type="EMBL" id="SMOD01000068">
    <property type="protein sequence ID" value="TDG02294.1"/>
    <property type="molecule type" value="Genomic_DNA"/>
</dbReference>
<dbReference type="AlphaFoldDB" id="A0A4R5L3C0"/>
<dbReference type="OrthoDB" id="9805228at2"/>
<dbReference type="Pfam" id="PF08327">
    <property type="entry name" value="AHSA1"/>
    <property type="match status" value="1"/>
</dbReference>
<dbReference type="CDD" id="cd07814">
    <property type="entry name" value="SRPBCC_CalC_Aha1-like"/>
    <property type="match status" value="1"/>
</dbReference>
<name>A0A4R5L3C0_9BURK</name>
<evidence type="ECO:0000259" key="2">
    <source>
        <dbReference type="Pfam" id="PF08327"/>
    </source>
</evidence>
<comment type="similarity">
    <text evidence="1">Belongs to the AHA1 family.</text>
</comment>
<evidence type="ECO:0000313" key="4">
    <source>
        <dbReference type="Proteomes" id="UP000295606"/>
    </source>
</evidence>
<proteinExistence type="inferred from homology"/>
<gene>
    <name evidence="3" type="ORF">E1N52_40540</name>
</gene>
<dbReference type="Proteomes" id="UP000295606">
    <property type="component" value="Unassembled WGS sequence"/>
</dbReference>
<reference evidence="3 4" key="1">
    <citation type="submission" date="2019-03" db="EMBL/GenBank/DDBJ databases">
        <title>Paraburkholderia sp. isolated from native Mimosa gymnas in Guartela State Park, Brazil.</title>
        <authorList>
            <person name="Paulitsch F."/>
            <person name="Hungria M."/>
            <person name="Delamuta J.R.M."/>
            <person name="Ribeiro R.A."/>
            <person name="Dall'Agnol R."/>
            <person name="Silva J.S.B."/>
        </authorList>
    </citation>
    <scope>NUCLEOTIDE SEQUENCE [LARGE SCALE GENOMIC DNA]</scope>
    <source>
        <strain evidence="3 4">CNPSo 3008</strain>
    </source>
</reference>
<evidence type="ECO:0000256" key="1">
    <source>
        <dbReference type="ARBA" id="ARBA00006817"/>
    </source>
</evidence>
<dbReference type="InterPro" id="IPR013538">
    <property type="entry name" value="ASHA1/2-like_C"/>
</dbReference>
<dbReference type="Gene3D" id="3.30.530.20">
    <property type="match status" value="1"/>
</dbReference>
<dbReference type="SUPFAM" id="SSF55961">
    <property type="entry name" value="Bet v1-like"/>
    <property type="match status" value="1"/>
</dbReference>
<organism evidence="3 4">
    <name type="scientific">Paraburkholderia guartelaensis</name>
    <dbReference type="NCBI Taxonomy" id="2546446"/>
    <lineage>
        <taxon>Bacteria</taxon>
        <taxon>Pseudomonadati</taxon>
        <taxon>Pseudomonadota</taxon>
        <taxon>Betaproteobacteria</taxon>
        <taxon>Burkholderiales</taxon>
        <taxon>Burkholderiaceae</taxon>
        <taxon>Paraburkholderia</taxon>
    </lineage>
</organism>
<sequence>MRRRLNATAAKVYAAWTQPSQLMRWMHPFDTTCIHVEADVRVGGRFRVIMRGANGEDHDVSGTYLEVVPNEKLVFTWAWRSTPERESLVTVTLRADGSATDLTLKHERFFDEAARDSHNEGWTSSIDQLVALFD</sequence>
<dbReference type="RefSeq" id="WP_133190497.1">
    <property type="nucleotide sequence ID" value="NZ_SMOD01000068.1"/>
</dbReference>
<protein>
    <submittedName>
        <fullName evidence="3">SRPBCC domain-containing protein</fullName>
    </submittedName>
</protein>
<comment type="caution">
    <text evidence="3">The sequence shown here is derived from an EMBL/GenBank/DDBJ whole genome shotgun (WGS) entry which is preliminary data.</text>
</comment>
<feature type="domain" description="Activator of Hsp90 ATPase homologue 1/2-like C-terminal" evidence="2">
    <location>
        <begin position="6"/>
        <end position="133"/>
    </location>
</feature>
<evidence type="ECO:0000313" key="3">
    <source>
        <dbReference type="EMBL" id="TDG02294.1"/>
    </source>
</evidence>